<dbReference type="RefSeq" id="WP_240268248.1">
    <property type="nucleotide sequence ID" value="NZ_JAKSXN010000009.1"/>
</dbReference>
<evidence type="ECO:0000256" key="5">
    <source>
        <dbReference type="ARBA" id="ARBA00022631"/>
    </source>
</evidence>
<organism evidence="9 10">
    <name type="scientific">Paenibacillus timonensis</name>
    <dbReference type="NCBI Taxonomy" id="225915"/>
    <lineage>
        <taxon>Bacteria</taxon>
        <taxon>Bacillati</taxon>
        <taxon>Bacillota</taxon>
        <taxon>Bacilli</taxon>
        <taxon>Bacillales</taxon>
        <taxon>Paenibacillaceae</taxon>
        <taxon>Paenibacillus</taxon>
    </lineage>
</organism>
<dbReference type="GO" id="GO:0033971">
    <property type="term" value="F:hydroxyisourate hydrolase activity"/>
    <property type="evidence" value="ECO:0007669"/>
    <property type="project" value="UniProtKB-EC"/>
</dbReference>
<dbReference type="InterPro" id="IPR000895">
    <property type="entry name" value="Transthyretin/HIU_hydrolase"/>
</dbReference>
<evidence type="ECO:0000313" key="9">
    <source>
        <dbReference type="EMBL" id="MFD1179917.1"/>
    </source>
</evidence>
<dbReference type="InterPro" id="IPR036817">
    <property type="entry name" value="Transthyretin/HIU_hydrolase_sf"/>
</dbReference>
<dbReference type="InterPro" id="IPR023416">
    <property type="entry name" value="Transthyretin/HIU_hydrolase_d"/>
</dbReference>
<proteinExistence type="inferred from homology"/>
<evidence type="ECO:0000259" key="8">
    <source>
        <dbReference type="Pfam" id="PF00576"/>
    </source>
</evidence>
<evidence type="ECO:0000256" key="3">
    <source>
        <dbReference type="ARBA" id="ARBA00009850"/>
    </source>
</evidence>
<sequence>MVSGHDNKLTTHVLDLARGLPAAGVRVELRRLEGEKRPLLRSARTNAEGRLDVPLLEGPEMTAGEYELLFDAGDYFRQAGQLTAAAATGEPGFLSLIPVRFHVGAKGGHYHVPLLLSPGGYSTYRGS</sequence>
<evidence type="ECO:0000313" key="10">
    <source>
        <dbReference type="Proteomes" id="UP001597211"/>
    </source>
</evidence>
<comment type="function">
    <text evidence="2">Catalyzes the hydrolysis of 5-hydroxyisourate (HIU) to 2-oxo-4-hydroxy-4-carboxy-5-ureidoimidazoline (OHCU).</text>
</comment>
<dbReference type="EC" id="3.5.2.17" evidence="7"/>
<gene>
    <name evidence="9" type="primary">uraH</name>
    <name evidence="9" type="ORF">ACFQ2Z_00975</name>
</gene>
<dbReference type="InterPro" id="IPR023418">
    <property type="entry name" value="Thyroxine_BS"/>
</dbReference>
<protein>
    <recommendedName>
        <fullName evidence="7">5-hydroxyisourate hydrolase</fullName>
        <shortName evidence="7">HIU hydrolase</shortName>
        <shortName evidence="7">HIUHase</shortName>
        <ecNumber evidence="7">3.5.2.17</ecNumber>
    </recommendedName>
</protein>
<dbReference type="PROSITE" id="PS00768">
    <property type="entry name" value="TRANSTHYRETIN_1"/>
    <property type="match status" value="1"/>
</dbReference>
<dbReference type="InterPro" id="IPR023419">
    <property type="entry name" value="Transthyretin_CS"/>
</dbReference>
<comment type="caution">
    <text evidence="9">The sequence shown here is derived from an EMBL/GenBank/DDBJ whole genome shotgun (WGS) entry which is preliminary data.</text>
</comment>
<keyword evidence="6 7" id="KW-0378">Hydrolase</keyword>
<evidence type="ECO:0000256" key="4">
    <source>
        <dbReference type="ARBA" id="ARBA00011881"/>
    </source>
</evidence>
<dbReference type="Proteomes" id="UP001597211">
    <property type="component" value="Unassembled WGS sequence"/>
</dbReference>
<dbReference type="PROSITE" id="PS00769">
    <property type="entry name" value="TRANSTHYRETIN_2"/>
    <property type="match status" value="1"/>
</dbReference>
<comment type="similarity">
    <text evidence="3 7">Belongs to the transthyretin family. 5-hydroxyisourate hydrolase subfamily.</text>
</comment>
<comment type="subunit">
    <text evidence="4 7">Homotetramer.</text>
</comment>
<dbReference type="SUPFAM" id="SSF49472">
    <property type="entry name" value="Transthyretin (synonym: prealbumin)"/>
    <property type="match status" value="1"/>
</dbReference>
<dbReference type="Gene3D" id="2.60.40.180">
    <property type="entry name" value="Transthyretin/hydroxyisourate hydrolase domain"/>
    <property type="match status" value="1"/>
</dbReference>
<accession>A0ABW3S560</accession>
<comment type="catalytic activity">
    <reaction evidence="1 7">
        <text>5-hydroxyisourate + H2O = 5-hydroxy-2-oxo-4-ureido-2,5-dihydro-1H-imidazole-5-carboxylate + H(+)</text>
        <dbReference type="Rhea" id="RHEA:23736"/>
        <dbReference type="ChEBI" id="CHEBI:15377"/>
        <dbReference type="ChEBI" id="CHEBI:15378"/>
        <dbReference type="ChEBI" id="CHEBI:18072"/>
        <dbReference type="ChEBI" id="CHEBI:58639"/>
        <dbReference type="EC" id="3.5.2.17"/>
    </reaction>
</comment>
<dbReference type="CDD" id="cd05822">
    <property type="entry name" value="TLP_HIUase"/>
    <property type="match status" value="1"/>
</dbReference>
<dbReference type="EMBL" id="JBHTKZ010000001">
    <property type="protein sequence ID" value="MFD1179917.1"/>
    <property type="molecule type" value="Genomic_DNA"/>
</dbReference>
<evidence type="ECO:0000256" key="1">
    <source>
        <dbReference type="ARBA" id="ARBA00001043"/>
    </source>
</evidence>
<reference evidence="10" key="1">
    <citation type="journal article" date="2019" name="Int. J. Syst. Evol. Microbiol.">
        <title>The Global Catalogue of Microorganisms (GCM) 10K type strain sequencing project: providing services to taxonomists for standard genome sequencing and annotation.</title>
        <authorList>
            <consortium name="The Broad Institute Genomics Platform"/>
            <consortium name="The Broad Institute Genome Sequencing Center for Infectious Disease"/>
            <person name="Wu L."/>
            <person name="Ma J."/>
        </authorList>
    </citation>
    <scope>NUCLEOTIDE SEQUENCE [LARGE SCALE GENOMIC DNA]</scope>
    <source>
        <strain evidence="10">CCUG 48216</strain>
    </source>
</reference>
<dbReference type="InterPro" id="IPR014306">
    <property type="entry name" value="Hydroxyisourate_hydrolase"/>
</dbReference>
<dbReference type="NCBIfam" id="TIGR02962">
    <property type="entry name" value="hdxy_isourate"/>
    <property type="match status" value="1"/>
</dbReference>
<keyword evidence="10" id="KW-1185">Reference proteome</keyword>
<evidence type="ECO:0000256" key="7">
    <source>
        <dbReference type="RuleBase" id="RU361270"/>
    </source>
</evidence>
<dbReference type="PANTHER" id="PTHR10395">
    <property type="entry name" value="URICASE AND TRANSTHYRETIN-RELATED"/>
    <property type="match status" value="1"/>
</dbReference>
<feature type="domain" description="Transthyretin/hydroxyisourate hydrolase" evidence="8">
    <location>
        <begin position="9"/>
        <end position="126"/>
    </location>
</feature>
<evidence type="ECO:0000256" key="6">
    <source>
        <dbReference type="ARBA" id="ARBA00022801"/>
    </source>
</evidence>
<dbReference type="PANTHER" id="PTHR10395:SF7">
    <property type="entry name" value="5-HYDROXYISOURATE HYDROLASE"/>
    <property type="match status" value="1"/>
</dbReference>
<keyword evidence="5 7" id="KW-0659">Purine metabolism</keyword>
<evidence type="ECO:0000256" key="2">
    <source>
        <dbReference type="ARBA" id="ARBA00002704"/>
    </source>
</evidence>
<name>A0ABW3S560_9BACL</name>
<dbReference type="Pfam" id="PF00576">
    <property type="entry name" value="Transthyretin"/>
    <property type="match status" value="1"/>
</dbReference>
<dbReference type="PRINTS" id="PR00189">
    <property type="entry name" value="TRNSTHYRETIN"/>
</dbReference>